<sequence length="56" mass="6702">MTKKLEQTMIDFFVKKKKEKSKDNMEITINKLKEILHTMDERDAGRRIQGVQEVIH</sequence>
<reference evidence="2" key="1">
    <citation type="submission" date="2020-03" db="EMBL/GenBank/DDBJ databases">
        <title>The deep terrestrial virosphere.</title>
        <authorList>
            <person name="Holmfeldt K."/>
            <person name="Nilsson E."/>
            <person name="Simone D."/>
            <person name="Lopez-Fernandez M."/>
            <person name="Wu X."/>
            <person name="de Brujin I."/>
            <person name="Lundin D."/>
            <person name="Andersson A."/>
            <person name="Bertilsson S."/>
            <person name="Dopson M."/>
        </authorList>
    </citation>
    <scope>NUCLEOTIDE SEQUENCE</scope>
    <source>
        <strain evidence="2">TM448A04293</strain>
    </source>
</reference>
<name>A0A6H2A2W9_9ZZZZ</name>
<dbReference type="AlphaFoldDB" id="A0A6H2A2W9"/>
<evidence type="ECO:0000256" key="1">
    <source>
        <dbReference type="SAM" id="Coils"/>
    </source>
</evidence>
<proteinExistence type="predicted"/>
<evidence type="ECO:0000313" key="2">
    <source>
        <dbReference type="EMBL" id="QJA54079.1"/>
    </source>
</evidence>
<feature type="coiled-coil region" evidence="1">
    <location>
        <begin position="15"/>
        <end position="42"/>
    </location>
</feature>
<organism evidence="2">
    <name type="scientific">viral metagenome</name>
    <dbReference type="NCBI Taxonomy" id="1070528"/>
    <lineage>
        <taxon>unclassified sequences</taxon>
        <taxon>metagenomes</taxon>
        <taxon>organismal metagenomes</taxon>
    </lineage>
</organism>
<accession>A0A6H2A2W9</accession>
<dbReference type="EMBL" id="MT144475">
    <property type="protein sequence ID" value="QJA54079.1"/>
    <property type="molecule type" value="Genomic_DNA"/>
</dbReference>
<keyword evidence="1" id="KW-0175">Coiled coil</keyword>
<gene>
    <name evidence="2" type="ORF">TM448A04293_0004</name>
</gene>
<protein>
    <submittedName>
        <fullName evidence="2">Uncharacterized protein</fullName>
    </submittedName>
</protein>